<organism evidence="4 5">
    <name type="scientific">Botrimarina hoheduenensis</name>
    <dbReference type="NCBI Taxonomy" id="2528000"/>
    <lineage>
        <taxon>Bacteria</taxon>
        <taxon>Pseudomonadati</taxon>
        <taxon>Planctomycetota</taxon>
        <taxon>Planctomycetia</taxon>
        <taxon>Pirellulales</taxon>
        <taxon>Lacipirellulaceae</taxon>
        <taxon>Botrimarina</taxon>
    </lineage>
</organism>
<evidence type="ECO:0000313" key="4">
    <source>
        <dbReference type="EMBL" id="TWT47506.1"/>
    </source>
</evidence>
<evidence type="ECO:0000256" key="1">
    <source>
        <dbReference type="SAM" id="Coils"/>
    </source>
</evidence>
<accession>A0A5C5W9F8</accession>
<dbReference type="OrthoDB" id="250171at2"/>
<feature type="transmembrane region" description="Helical" evidence="3">
    <location>
        <begin position="20"/>
        <end position="40"/>
    </location>
</feature>
<feature type="region of interest" description="Disordered" evidence="2">
    <location>
        <begin position="453"/>
        <end position="473"/>
    </location>
</feature>
<keyword evidence="3" id="KW-0812">Transmembrane</keyword>
<evidence type="ECO:0000313" key="5">
    <source>
        <dbReference type="Proteomes" id="UP000318995"/>
    </source>
</evidence>
<keyword evidence="1" id="KW-0175">Coiled coil</keyword>
<feature type="transmembrane region" description="Helical" evidence="3">
    <location>
        <begin position="142"/>
        <end position="159"/>
    </location>
</feature>
<keyword evidence="3" id="KW-0472">Membrane</keyword>
<evidence type="ECO:0008006" key="6">
    <source>
        <dbReference type="Google" id="ProtNLM"/>
    </source>
</evidence>
<gene>
    <name evidence="4" type="ORF">Pla111_11200</name>
</gene>
<protein>
    <recommendedName>
        <fullName evidence="6">Chromosome partition protein Smc</fullName>
    </recommendedName>
</protein>
<keyword evidence="3" id="KW-1133">Transmembrane helix</keyword>
<feature type="coiled-coil region" evidence="1">
    <location>
        <begin position="319"/>
        <end position="392"/>
    </location>
</feature>
<comment type="caution">
    <text evidence="4">The sequence shown here is derived from an EMBL/GenBank/DDBJ whole genome shotgun (WGS) entry which is preliminary data.</text>
</comment>
<feature type="compositionally biased region" description="Gly residues" evidence="2">
    <location>
        <begin position="461"/>
        <end position="472"/>
    </location>
</feature>
<feature type="transmembrane region" description="Helical" evidence="3">
    <location>
        <begin position="52"/>
        <end position="73"/>
    </location>
</feature>
<proteinExistence type="predicted"/>
<name>A0A5C5W9F8_9BACT</name>
<evidence type="ECO:0000256" key="3">
    <source>
        <dbReference type="SAM" id="Phobius"/>
    </source>
</evidence>
<dbReference type="AlphaFoldDB" id="A0A5C5W9F8"/>
<feature type="coiled-coil region" evidence="1">
    <location>
        <begin position="172"/>
        <end position="203"/>
    </location>
</feature>
<dbReference type="EMBL" id="SJPH01000002">
    <property type="protein sequence ID" value="TWT47506.1"/>
    <property type="molecule type" value="Genomic_DNA"/>
</dbReference>
<reference evidence="4 5" key="1">
    <citation type="submission" date="2019-02" db="EMBL/GenBank/DDBJ databases">
        <title>Deep-cultivation of Planctomycetes and their phenomic and genomic characterization uncovers novel biology.</title>
        <authorList>
            <person name="Wiegand S."/>
            <person name="Jogler M."/>
            <person name="Boedeker C."/>
            <person name="Pinto D."/>
            <person name="Vollmers J."/>
            <person name="Rivas-Marin E."/>
            <person name="Kohn T."/>
            <person name="Peeters S.H."/>
            <person name="Heuer A."/>
            <person name="Rast P."/>
            <person name="Oberbeckmann S."/>
            <person name="Bunk B."/>
            <person name="Jeske O."/>
            <person name="Meyerdierks A."/>
            <person name="Storesund J.E."/>
            <person name="Kallscheuer N."/>
            <person name="Luecker S."/>
            <person name="Lage O.M."/>
            <person name="Pohl T."/>
            <person name="Merkel B.J."/>
            <person name="Hornburger P."/>
            <person name="Mueller R.-W."/>
            <person name="Bruemmer F."/>
            <person name="Labrenz M."/>
            <person name="Spormann A.M."/>
            <person name="Op Den Camp H."/>
            <person name="Overmann J."/>
            <person name="Amann R."/>
            <person name="Jetten M.S.M."/>
            <person name="Mascher T."/>
            <person name="Medema M.H."/>
            <person name="Devos D.P."/>
            <person name="Kaster A.-K."/>
            <person name="Ovreas L."/>
            <person name="Rohde M."/>
            <person name="Galperin M.Y."/>
            <person name="Jogler C."/>
        </authorList>
    </citation>
    <scope>NUCLEOTIDE SEQUENCE [LARGE SCALE GENOMIC DNA]</scope>
    <source>
        <strain evidence="4 5">Pla111</strain>
    </source>
</reference>
<sequence>MDEIRNRVQRAHRRLVLRQWAARLAFCWAITFSIAVAALATPKLFALPNLPAVWNLGWLVGALVVGLLGASLWTALRRKSTLDAAVEIDRRFELRERIASTLALSEEALSSQAGAALAQDARKAIHQVDVAERFRLGLDRGALLPLAPLMAALVIATLLPNRTAQSGTPASADDIAAENKQVDEAIKQARKELTKRKQDAQEKGLTDASGLLEEVQKGVEDLAKADGIDKTRALVELNDRIKQLQDRRQQLGSAEKLREQMNRMGDLGKGPADKAAEAMKQGDWSKALAEMAKMQQAVSKGEITQEQTEQLAAQLGKMQEQLAATAQKNREQIASVEKQMAEAQRKGDVARAGELAQKLDQLQQQAPQMQKMAQMADQLAKAQQSLQQGDRQQAAAAMGQMAEQLSQMQQDAASMEMLDGAMTDIEMAKMGMEMAGSPGDQFGRGQNLGQFGQGMNNQPGNGSGGEGQGGGMAPDERNATNFRDTRVKQNIGRGASTFGGLIDGPSIKGEVVESIKTELDTNAVEPADPLTSERLPRSRREHAEEYFRKIREKL</sequence>
<dbReference type="Proteomes" id="UP000318995">
    <property type="component" value="Unassembled WGS sequence"/>
</dbReference>
<dbReference type="RefSeq" id="WP_146572174.1">
    <property type="nucleotide sequence ID" value="NZ_SJPH01000002.1"/>
</dbReference>
<evidence type="ECO:0000256" key="2">
    <source>
        <dbReference type="SAM" id="MobiDB-lite"/>
    </source>
</evidence>
<keyword evidence="5" id="KW-1185">Reference proteome</keyword>
<feature type="region of interest" description="Disordered" evidence="2">
    <location>
        <begin position="522"/>
        <end position="542"/>
    </location>
</feature>